<keyword evidence="3" id="KW-1185">Reference proteome</keyword>
<feature type="domain" description="Heterokaryon incompatibility" evidence="1">
    <location>
        <begin position="52"/>
        <end position="106"/>
    </location>
</feature>
<evidence type="ECO:0000313" key="2">
    <source>
        <dbReference type="EMBL" id="KAK5633591.1"/>
    </source>
</evidence>
<dbReference type="EMBL" id="JAWHQM010000034">
    <property type="protein sequence ID" value="KAK5633591.1"/>
    <property type="molecule type" value="Genomic_DNA"/>
</dbReference>
<name>A0AAN7ZBW5_9PEZI</name>
<dbReference type="Proteomes" id="UP001305414">
    <property type="component" value="Unassembled WGS sequence"/>
</dbReference>
<evidence type="ECO:0000313" key="3">
    <source>
        <dbReference type="Proteomes" id="UP001305414"/>
    </source>
</evidence>
<evidence type="ECO:0000259" key="1">
    <source>
        <dbReference type="Pfam" id="PF06985"/>
    </source>
</evidence>
<dbReference type="PANTHER" id="PTHR10622">
    <property type="entry name" value="HET DOMAIN-CONTAINING PROTEIN"/>
    <property type="match status" value="1"/>
</dbReference>
<accession>A0AAN7ZBW5</accession>
<reference evidence="2 3" key="1">
    <citation type="submission" date="2023-10" db="EMBL/GenBank/DDBJ databases">
        <title>Draft genome sequence of Xylaria bambusicola isolate GMP-LS, the root and basal stem rot pathogen of sugarcane in Indonesia.</title>
        <authorList>
            <person name="Selvaraj P."/>
            <person name="Muralishankar V."/>
            <person name="Muruganantham S."/>
            <person name="Sp S."/>
            <person name="Haryani S."/>
            <person name="Lau K.J.X."/>
            <person name="Naqvi N.I."/>
        </authorList>
    </citation>
    <scope>NUCLEOTIDE SEQUENCE [LARGE SCALE GENOMIC DNA]</scope>
    <source>
        <strain evidence="2">GMP-LS</strain>
    </source>
</reference>
<comment type="caution">
    <text evidence="2">The sequence shown here is derived from an EMBL/GenBank/DDBJ whole genome shotgun (WGS) entry which is preliminary data.</text>
</comment>
<proteinExistence type="predicted"/>
<sequence>MTFKFVDISDLKIDKIKGGYCILSRRWSGDEILYSDVLSMGPDVQAKGGYGKFASACAMARKLGFDLLWVDSCCIDKTDHVELSEAINLMYRWYSQSAICIAYLQDITLPDQLRESGWFLRGWTLQELIAQKVVQFYGRA</sequence>
<dbReference type="InterPro" id="IPR010730">
    <property type="entry name" value="HET"/>
</dbReference>
<dbReference type="PANTHER" id="PTHR10622:SF10">
    <property type="entry name" value="HET DOMAIN-CONTAINING PROTEIN"/>
    <property type="match status" value="1"/>
</dbReference>
<dbReference type="AlphaFoldDB" id="A0AAN7ZBW5"/>
<protein>
    <recommendedName>
        <fullName evidence="1">Heterokaryon incompatibility domain-containing protein</fullName>
    </recommendedName>
</protein>
<organism evidence="2 3">
    <name type="scientific">Xylaria bambusicola</name>
    <dbReference type="NCBI Taxonomy" id="326684"/>
    <lineage>
        <taxon>Eukaryota</taxon>
        <taxon>Fungi</taxon>
        <taxon>Dikarya</taxon>
        <taxon>Ascomycota</taxon>
        <taxon>Pezizomycotina</taxon>
        <taxon>Sordariomycetes</taxon>
        <taxon>Xylariomycetidae</taxon>
        <taxon>Xylariales</taxon>
        <taxon>Xylariaceae</taxon>
        <taxon>Xylaria</taxon>
    </lineage>
</organism>
<gene>
    <name evidence="2" type="ORF">RRF57_009305</name>
</gene>
<dbReference type="Pfam" id="PF06985">
    <property type="entry name" value="HET"/>
    <property type="match status" value="1"/>
</dbReference>